<accession>A0A1H6FSU5</accession>
<dbReference type="RefSeq" id="WP_177169365.1">
    <property type="nucleotide sequence ID" value="NZ_FNWJ01000001.1"/>
</dbReference>
<dbReference type="Pfam" id="PF00355">
    <property type="entry name" value="Rieske"/>
    <property type="match status" value="1"/>
</dbReference>
<name>A0A1H6FSU5_THEAL</name>
<evidence type="ECO:0000313" key="9">
    <source>
        <dbReference type="Proteomes" id="UP000222056"/>
    </source>
</evidence>
<keyword evidence="1" id="KW-0001">2Fe-2S</keyword>
<evidence type="ECO:0000256" key="2">
    <source>
        <dbReference type="ARBA" id="ARBA00022723"/>
    </source>
</evidence>
<keyword evidence="9" id="KW-1185">Reference proteome</keyword>
<dbReference type="InterPro" id="IPR017941">
    <property type="entry name" value="Rieske_2Fe-2S"/>
</dbReference>
<dbReference type="PANTHER" id="PTHR21496:SF23">
    <property type="entry name" value="3-PHENYLPROPIONATE_CINNAMIC ACID DIOXYGENASE FERREDOXIN SUBUNIT"/>
    <property type="match status" value="1"/>
</dbReference>
<evidence type="ECO:0000256" key="5">
    <source>
        <dbReference type="ARBA" id="ARBA00023014"/>
    </source>
</evidence>
<dbReference type="AlphaFoldDB" id="A0A1H6FSU5"/>
<dbReference type="PANTHER" id="PTHR21496">
    <property type="entry name" value="FERREDOXIN-RELATED"/>
    <property type="match status" value="1"/>
</dbReference>
<sequence>MTAPRASESATLVEGRLVRVGRAADIPLLEGRSVQVGERRIAVFHLPEGFYACDNACPHAGGPLADGLVGDGCVTCPLHNWRIDLRSGRVTAGGEGSVRTYRVRDQDGELLLEL</sequence>
<gene>
    <name evidence="8" type="ORF">SAMN02745716_1219</name>
</gene>
<dbReference type="GO" id="GO:0042128">
    <property type="term" value="P:nitrate assimilation"/>
    <property type="evidence" value="ECO:0007669"/>
    <property type="project" value="UniProtKB-KW"/>
</dbReference>
<dbReference type="Proteomes" id="UP000222056">
    <property type="component" value="Unassembled WGS sequence"/>
</dbReference>
<dbReference type="EMBL" id="FNWJ01000001">
    <property type="protein sequence ID" value="SEH12835.1"/>
    <property type="molecule type" value="Genomic_DNA"/>
</dbReference>
<dbReference type="GO" id="GO:0051537">
    <property type="term" value="F:2 iron, 2 sulfur cluster binding"/>
    <property type="evidence" value="ECO:0007669"/>
    <property type="project" value="UniProtKB-KW"/>
</dbReference>
<keyword evidence="3" id="KW-0560">Oxidoreductase</keyword>
<evidence type="ECO:0000256" key="1">
    <source>
        <dbReference type="ARBA" id="ARBA00022714"/>
    </source>
</evidence>
<organism evidence="8 9">
    <name type="scientific">Thermoleophilum album</name>
    <dbReference type="NCBI Taxonomy" id="29539"/>
    <lineage>
        <taxon>Bacteria</taxon>
        <taxon>Bacillati</taxon>
        <taxon>Actinomycetota</taxon>
        <taxon>Thermoleophilia</taxon>
        <taxon>Thermoleophilales</taxon>
        <taxon>Thermoleophilaceae</taxon>
        <taxon>Thermoleophilum</taxon>
    </lineage>
</organism>
<evidence type="ECO:0000259" key="7">
    <source>
        <dbReference type="PROSITE" id="PS51296"/>
    </source>
</evidence>
<evidence type="ECO:0000313" key="8">
    <source>
        <dbReference type="EMBL" id="SEH12835.1"/>
    </source>
</evidence>
<evidence type="ECO:0000256" key="3">
    <source>
        <dbReference type="ARBA" id="ARBA00023002"/>
    </source>
</evidence>
<dbReference type="GO" id="GO:0046872">
    <property type="term" value="F:metal ion binding"/>
    <property type="evidence" value="ECO:0007669"/>
    <property type="project" value="UniProtKB-KW"/>
</dbReference>
<dbReference type="InterPro" id="IPR036922">
    <property type="entry name" value="Rieske_2Fe-2S_sf"/>
</dbReference>
<dbReference type="GO" id="GO:0008942">
    <property type="term" value="F:nitrite reductase [NAD(P)H] activity"/>
    <property type="evidence" value="ECO:0007669"/>
    <property type="project" value="InterPro"/>
</dbReference>
<dbReference type="Gene3D" id="2.102.10.10">
    <property type="entry name" value="Rieske [2Fe-2S] iron-sulphur domain"/>
    <property type="match status" value="1"/>
</dbReference>
<dbReference type="InterPro" id="IPR012748">
    <property type="entry name" value="Rieske-like_NirD"/>
</dbReference>
<dbReference type="GO" id="GO:0016705">
    <property type="term" value="F:oxidoreductase activity, acting on paired donors, with incorporation or reduction of molecular oxygen"/>
    <property type="evidence" value="ECO:0007669"/>
    <property type="project" value="UniProtKB-ARBA"/>
</dbReference>
<dbReference type="PROSITE" id="PS51296">
    <property type="entry name" value="RIESKE"/>
    <property type="match status" value="1"/>
</dbReference>
<dbReference type="GO" id="GO:0004497">
    <property type="term" value="F:monooxygenase activity"/>
    <property type="evidence" value="ECO:0007669"/>
    <property type="project" value="UniProtKB-ARBA"/>
</dbReference>
<reference evidence="9" key="1">
    <citation type="submission" date="2016-10" db="EMBL/GenBank/DDBJ databases">
        <authorList>
            <person name="Varghese N."/>
            <person name="Submissions S."/>
        </authorList>
    </citation>
    <scope>NUCLEOTIDE SEQUENCE [LARGE SCALE GENOMIC DNA]</scope>
    <source>
        <strain evidence="9">ATCC 35263</strain>
    </source>
</reference>
<feature type="domain" description="Rieske" evidence="7">
    <location>
        <begin position="18"/>
        <end position="112"/>
    </location>
</feature>
<dbReference type="SUPFAM" id="SSF50022">
    <property type="entry name" value="ISP domain"/>
    <property type="match status" value="1"/>
</dbReference>
<keyword evidence="2" id="KW-0479">Metal-binding</keyword>
<keyword evidence="4" id="KW-0408">Iron</keyword>
<dbReference type="NCBIfam" id="TIGR02378">
    <property type="entry name" value="nirD_assim_sml"/>
    <property type="match status" value="1"/>
</dbReference>
<evidence type="ECO:0000256" key="4">
    <source>
        <dbReference type="ARBA" id="ARBA00023004"/>
    </source>
</evidence>
<keyword evidence="6" id="KW-0534">Nitrate assimilation</keyword>
<proteinExistence type="predicted"/>
<dbReference type="STRING" id="29539.SAMN02745716_1219"/>
<evidence type="ECO:0000256" key="6">
    <source>
        <dbReference type="ARBA" id="ARBA00023063"/>
    </source>
</evidence>
<protein>
    <submittedName>
        <fullName evidence="8">Nitrite reductase (NADH) small subunit</fullName>
    </submittedName>
</protein>
<keyword evidence="5" id="KW-0411">Iron-sulfur</keyword>